<evidence type="ECO:0000313" key="3">
    <source>
        <dbReference type="Proteomes" id="UP001189624"/>
    </source>
</evidence>
<proteinExistence type="predicted"/>
<reference evidence="2" key="1">
    <citation type="submission" date="2023-10" db="EMBL/GenBank/DDBJ databases">
        <authorList>
            <person name="Domelevo Entfellner J.-B."/>
        </authorList>
    </citation>
    <scope>NUCLEOTIDE SEQUENCE</scope>
</reference>
<feature type="transmembrane region" description="Helical" evidence="1">
    <location>
        <begin position="68"/>
        <end position="92"/>
    </location>
</feature>
<dbReference type="Gramene" id="rna-AYBTSS11_LOCUS10908">
    <property type="protein sequence ID" value="CAJ1942569.1"/>
    <property type="gene ID" value="gene-AYBTSS11_LOCUS10908"/>
</dbReference>
<keyword evidence="1" id="KW-1133">Transmembrane helix</keyword>
<name>A0AA86VK95_9FABA</name>
<dbReference type="AlphaFoldDB" id="A0AA86VK95"/>
<evidence type="ECO:0000313" key="2">
    <source>
        <dbReference type="EMBL" id="CAJ1942569.1"/>
    </source>
</evidence>
<protein>
    <submittedName>
        <fullName evidence="2">Uncharacterized protein</fullName>
    </submittedName>
</protein>
<sequence>MWDSEIGNLNPSFPKQNPIYTIVRFPQFSIQQFCHSSPPSHQERARCSYPCWSGSTWIRFQSTRPSCFCYYVDLKPGVAYILFAGVMILFVFREGSVNIAVNIAQIAYHEKKIWQVQQFIFLCGALRIRFLRNDVRFFKGKCRCIWGRSGCGELCQPTFAMTGALAWQVNKN</sequence>
<keyword evidence="3" id="KW-1185">Reference proteome</keyword>
<dbReference type="Proteomes" id="UP001189624">
    <property type="component" value="Chromosome 3"/>
</dbReference>
<evidence type="ECO:0000256" key="1">
    <source>
        <dbReference type="SAM" id="Phobius"/>
    </source>
</evidence>
<gene>
    <name evidence="2" type="ORF">AYBTSS11_LOCUS10908</name>
</gene>
<accession>A0AA86VK95</accession>
<keyword evidence="1" id="KW-0812">Transmembrane</keyword>
<organism evidence="2 3">
    <name type="scientific">Sphenostylis stenocarpa</name>
    <dbReference type="NCBI Taxonomy" id="92480"/>
    <lineage>
        <taxon>Eukaryota</taxon>
        <taxon>Viridiplantae</taxon>
        <taxon>Streptophyta</taxon>
        <taxon>Embryophyta</taxon>
        <taxon>Tracheophyta</taxon>
        <taxon>Spermatophyta</taxon>
        <taxon>Magnoliopsida</taxon>
        <taxon>eudicotyledons</taxon>
        <taxon>Gunneridae</taxon>
        <taxon>Pentapetalae</taxon>
        <taxon>rosids</taxon>
        <taxon>fabids</taxon>
        <taxon>Fabales</taxon>
        <taxon>Fabaceae</taxon>
        <taxon>Papilionoideae</taxon>
        <taxon>50 kb inversion clade</taxon>
        <taxon>NPAAA clade</taxon>
        <taxon>indigoferoid/millettioid clade</taxon>
        <taxon>Phaseoleae</taxon>
        <taxon>Sphenostylis</taxon>
    </lineage>
</organism>
<dbReference type="EMBL" id="OY731400">
    <property type="protein sequence ID" value="CAJ1942569.1"/>
    <property type="molecule type" value="Genomic_DNA"/>
</dbReference>
<keyword evidence="1" id="KW-0472">Membrane</keyword>